<reference evidence="1" key="1">
    <citation type="journal article" date="2021" name="Genome Biol. Evol.">
        <title>The assembled and annotated genome of the fairy-ring fungus Marasmius oreades.</title>
        <authorList>
            <person name="Hiltunen M."/>
            <person name="Ament-Velasquez S.L."/>
            <person name="Johannesson H."/>
        </authorList>
    </citation>
    <scope>NUCLEOTIDE SEQUENCE</scope>
    <source>
        <strain evidence="1">03SP1</strain>
    </source>
</reference>
<dbReference type="Proteomes" id="UP001049176">
    <property type="component" value="Chromosome 6"/>
</dbReference>
<comment type="caution">
    <text evidence="1">The sequence shown here is derived from an EMBL/GenBank/DDBJ whole genome shotgun (WGS) entry which is preliminary data.</text>
</comment>
<dbReference type="GeneID" id="66078592"/>
<protein>
    <submittedName>
        <fullName evidence="1">Uncharacterized protein</fullName>
    </submittedName>
</protein>
<dbReference type="EMBL" id="CM032186">
    <property type="protein sequence ID" value="KAG7090397.1"/>
    <property type="molecule type" value="Genomic_DNA"/>
</dbReference>
<proteinExistence type="predicted"/>
<evidence type="ECO:0000313" key="1">
    <source>
        <dbReference type="EMBL" id="KAG7090397.1"/>
    </source>
</evidence>
<accession>A0A9P7RVX3</accession>
<sequence length="243" mass="27542">MTSQSDYVLATAAGLHGTKAQMRKQNKKHLRSTLALYSPCPSRSRWYQPHHQGHKVTAPILCTQRALAGAWIQVCKPREGSECEKPHYLVQPLDPVHTALGPFPELYAIEEELKPVSRYSTTQPVVQHGLSGSRAMRTVFPVLIDLTLDDNDDYVKKLSLVIWLKSQKEPIEVVVNCKSEGLRMEDHKRTLGDKGVEKIPLEYYSTVEHRWTALIWSDITPVFDQGLVLIRQLGLKLACLEIH</sequence>
<gene>
    <name evidence="1" type="ORF">E1B28_009516</name>
</gene>
<organism evidence="1 2">
    <name type="scientific">Marasmius oreades</name>
    <name type="common">fairy-ring Marasmius</name>
    <dbReference type="NCBI Taxonomy" id="181124"/>
    <lineage>
        <taxon>Eukaryota</taxon>
        <taxon>Fungi</taxon>
        <taxon>Dikarya</taxon>
        <taxon>Basidiomycota</taxon>
        <taxon>Agaricomycotina</taxon>
        <taxon>Agaricomycetes</taxon>
        <taxon>Agaricomycetidae</taxon>
        <taxon>Agaricales</taxon>
        <taxon>Marasmiineae</taxon>
        <taxon>Marasmiaceae</taxon>
        <taxon>Marasmius</taxon>
    </lineage>
</organism>
<dbReference type="KEGG" id="more:E1B28_009516"/>
<keyword evidence="2" id="KW-1185">Reference proteome</keyword>
<dbReference type="AlphaFoldDB" id="A0A9P7RVX3"/>
<dbReference type="RefSeq" id="XP_043006867.1">
    <property type="nucleotide sequence ID" value="XM_043154412.1"/>
</dbReference>
<name>A0A9P7RVX3_9AGAR</name>
<evidence type="ECO:0000313" key="2">
    <source>
        <dbReference type="Proteomes" id="UP001049176"/>
    </source>
</evidence>
<dbReference type="OrthoDB" id="3071188at2759"/>